<name>A0AA47M642_MERPO</name>
<evidence type="ECO:0000256" key="6">
    <source>
        <dbReference type="ARBA" id="ARBA00022737"/>
    </source>
</evidence>
<feature type="compositionally biased region" description="Basic and acidic residues" evidence="15">
    <location>
        <begin position="244"/>
        <end position="280"/>
    </location>
</feature>
<evidence type="ECO:0000256" key="7">
    <source>
        <dbReference type="ARBA" id="ARBA00022824"/>
    </source>
</evidence>
<evidence type="ECO:0000256" key="14">
    <source>
        <dbReference type="ARBA" id="ARBA00071424"/>
    </source>
</evidence>
<evidence type="ECO:0000256" key="1">
    <source>
        <dbReference type="ARBA" id="ARBA00004123"/>
    </source>
</evidence>
<evidence type="ECO:0000256" key="9">
    <source>
        <dbReference type="ARBA" id="ARBA00023054"/>
    </source>
</evidence>
<dbReference type="InterPro" id="IPR003591">
    <property type="entry name" value="Leu-rich_rpt_typical-subtyp"/>
</dbReference>
<dbReference type="GO" id="GO:0005789">
    <property type="term" value="C:endoplasmic reticulum membrane"/>
    <property type="evidence" value="ECO:0007669"/>
    <property type="project" value="UniProtKB-SubCell"/>
</dbReference>
<evidence type="ECO:0000256" key="16">
    <source>
        <dbReference type="SAM" id="Phobius"/>
    </source>
</evidence>
<feature type="region of interest" description="Disordered" evidence="15">
    <location>
        <begin position="244"/>
        <end position="316"/>
    </location>
</feature>
<dbReference type="SUPFAM" id="SSF52058">
    <property type="entry name" value="L domain-like"/>
    <property type="match status" value="1"/>
</dbReference>
<accession>A0AA47M642</accession>
<keyword evidence="10 16" id="KW-0472">Membrane</keyword>
<comment type="subcellular location">
    <subcellularLocation>
        <location evidence="3">Endoplasmic reticulum membrane</location>
    </subcellularLocation>
    <subcellularLocation>
        <location evidence="2">Microsome membrane</location>
        <topology evidence="2">Single-pass type II membrane protein</topology>
    </subcellularLocation>
    <subcellularLocation>
        <location evidence="1">Nucleus</location>
    </subcellularLocation>
</comment>
<keyword evidence="11" id="KW-0539">Nucleus</keyword>
<dbReference type="PANTHER" id="PTHR45752">
    <property type="entry name" value="LEUCINE-RICH REPEAT-CONTAINING"/>
    <property type="match status" value="1"/>
</dbReference>
<evidence type="ECO:0000256" key="3">
    <source>
        <dbReference type="ARBA" id="ARBA00004586"/>
    </source>
</evidence>
<keyword evidence="5 16" id="KW-0812">Transmembrane</keyword>
<dbReference type="AlphaFoldDB" id="A0AA47M642"/>
<keyword evidence="6" id="KW-0677">Repeat</keyword>
<evidence type="ECO:0000256" key="10">
    <source>
        <dbReference type="ARBA" id="ARBA00023136"/>
    </source>
</evidence>
<dbReference type="Pfam" id="PF13855">
    <property type="entry name" value="LRR_8"/>
    <property type="match status" value="1"/>
</dbReference>
<comment type="subunit">
    <text evidence="13">Interacts with SGO1.</text>
</comment>
<dbReference type="InterPro" id="IPR032675">
    <property type="entry name" value="LRR_dom_sf"/>
</dbReference>
<evidence type="ECO:0000256" key="12">
    <source>
        <dbReference type="ARBA" id="ARBA00053330"/>
    </source>
</evidence>
<evidence type="ECO:0000256" key="15">
    <source>
        <dbReference type="SAM" id="MobiDB-lite"/>
    </source>
</evidence>
<keyword evidence="4" id="KW-0433">Leucine-rich repeat</keyword>
<evidence type="ECO:0000313" key="17">
    <source>
        <dbReference type="EMBL" id="KAK0134352.1"/>
    </source>
</evidence>
<keyword evidence="8 16" id="KW-1133">Transmembrane helix</keyword>
<dbReference type="InterPro" id="IPR050715">
    <property type="entry name" value="LRR-SigEffector_domain"/>
</dbReference>
<gene>
    <name evidence="17" type="primary">LRRC59</name>
    <name evidence="17" type="ORF">N1851_030069</name>
</gene>
<dbReference type="Proteomes" id="UP001174136">
    <property type="component" value="Unassembled WGS sequence"/>
</dbReference>
<comment type="function">
    <text evidence="12">Required for nuclear import of FGF1.</text>
</comment>
<feature type="transmembrane region" description="Helical" evidence="16">
    <location>
        <begin position="324"/>
        <end position="346"/>
    </location>
</feature>
<keyword evidence="9" id="KW-0175">Coiled coil</keyword>
<dbReference type="EMBL" id="JAOPHQ010005712">
    <property type="protein sequence ID" value="KAK0134352.1"/>
    <property type="molecule type" value="Genomic_DNA"/>
</dbReference>
<dbReference type="GO" id="GO:0005634">
    <property type="term" value="C:nucleus"/>
    <property type="evidence" value="ECO:0007669"/>
    <property type="project" value="UniProtKB-SubCell"/>
</dbReference>
<evidence type="ECO:0000256" key="11">
    <source>
        <dbReference type="ARBA" id="ARBA00023242"/>
    </source>
</evidence>
<evidence type="ECO:0000313" key="18">
    <source>
        <dbReference type="Proteomes" id="UP001174136"/>
    </source>
</evidence>
<dbReference type="InterPro" id="IPR001611">
    <property type="entry name" value="Leu-rich_rpt"/>
</dbReference>
<organism evidence="17 18">
    <name type="scientific">Merluccius polli</name>
    <name type="common">Benguela hake</name>
    <name type="synonym">Merluccius cadenati</name>
    <dbReference type="NCBI Taxonomy" id="89951"/>
    <lineage>
        <taxon>Eukaryota</taxon>
        <taxon>Metazoa</taxon>
        <taxon>Chordata</taxon>
        <taxon>Craniata</taxon>
        <taxon>Vertebrata</taxon>
        <taxon>Euteleostomi</taxon>
        <taxon>Actinopterygii</taxon>
        <taxon>Neopterygii</taxon>
        <taxon>Teleostei</taxon>
        <taxon>Neoteleostei</taxon>
        <taxon>Acanthomorphata</taxon>
        <taxon>Zeiogadaria</taxon>
        <taxon>Gadariae</taxon>
        <taxon>Gadiformes</taxon>
        <taxon>Gadoidei</taxon>
        <taxon>Merlucciidae</taxon>
        <taxon>Merluccius</taxon>
    </lineage>
</organism>
<reference evidence="17" key="1">
    <citation type="journal article" date="2023" name="Front. Mar. Sci.">
        <title>A new Merluccius polli reference genome to investigate the effects of global change in West African waters.</title>
        <authorList>
            <person name="Mateo J.L."/>
            <person name="Blanco-Fernandez C."/>
            <person name="Garcia-Vazquez E."/>
            <person name="Machado-Schiaffino G."/>
        </authorList>
    </citation>
    <scope>NUCLEOTIDE SEQUENCE</scope>
    <source>
        <strain evidence="17">C29</strain>
        <tissue evidence="17">Fin</tissue>
    </source>
</reference>
<keyword evidence="7" id="KW-0256">Endoplasmic reticulum</keyword>
<dbReference type="Gene3D" id="3.80.10.10">
    <property type="entry name" value="Ribonuclease Inhibitor"/>
    <property type="match status" value="1"/>
</dbReference>
<keyword evidence="18" id="KW-1185">Reference proteome</keyword>
<evidence type="ECO:0000256" key="2">
    <source>
        <dbReference type="ARBA" id="ARBA00004464"/>
    </source>
</evidence>
<evidence type="ECO:0000256" key="5">
    <source>
        <dbReference type="ARBA" id="ARBA00022692"/>
    </source>
</evidence>
<protein>
    <recommendedName>
        <fullName evidence="14">Leucine-rich repeat-containing protein 59</fullName>
    </recommendedName>
</protein>
<feature type="compositionally biased region" description="Basic residues" evidence="15">
    <location>
        <begin position="293"/>
        <end position="304"/>
    </location>
</feature>
<dbReference type="PROSITE" id="PS51450">
    <property type="entry name" value="LRR"/>
    <property type="match status" value="2"/>
</dbReference>
<proteinExistence type="predicted"/>
<evidence type="ECO:0000256" key="4">
    <source>
        <dbReference type="ARBA" id="ARBA00022614"/>
    </source>
</evidence>
<dbReference type="SMART" id="SM00369">
    <property type="entry name" value="LRR_TYP"/>
    <property type="match status" value="4"/>
</dbReference>
<dbReference type="FunFam" id="3.80.10.10:FF:000645">
    <property type="entry name" value="Leucine-rich repeat-containing protein 59"/>
    <property type="match status" value="1"/>
</dbReference>
<dbReference type="PANTHER" id="PTHR45752:SF4">
    <property type="entry name" value="LEUCINE-RICH REPEAT-CONTAINING PROTEIN 59"/>
    <property type="match status" value="1"/>
</dbReference>
<sequence>MFPVVEEGEPDKPHVGLLVVILGVLREVKRTLETRLETGQDVGGKPGYWTKFAKKIHLLQRRFQSVTWIFIEGFLSVTTTTNSSTRYRQGSLGAKMSKGKVLNLKDKINGNELDLSLCNLSEVPVKELAAFRKATVLDLSCNNITSLPPEFCKLTHLVKVDLSKNQLTCLPDDLGNLGNLQHLDLYNNKLPGLPVSFSQLRNLKWLDLKDNPLEPELAKVAGDCLDEKQCKQCASKVLQHMKDVQEEKKKEAKQREREAKEREVRKREKAEEKERRRKEYQAQMDALAAQEHQRKKKEEKKKRIGQAAEKKAAVESAPKPRRSVIGLLFKLLLLLLLGWAGAVAACQLTDLRKEMACVPVNTALEEGLSWVRRQEVVVRQLVQDWSTMAKELLESTQASKN</sequence>
<evidence type="ECO:0000256" key="13">
    <source>
        <dbReference type="ARBA" id="ARBA00063491"/>
    </source>
</evidence>
<evidence type="ECO:0000256" key="8">
    <source>
        <dbReference type="ARBA" id="ARBA00022989"/>
    </source>
</evidence>
<comment type="caution">
    <text evidence="17">The sequence shown here is derived from an EMBL/GenBank/DDBJ whole genome shotgun (WGS) entry which is preliminary data.</text>
</comment>